<dbReference type="Proteomes" id="UP001174936">
    <property type="component" value="Unassembled WGS sequence"/>
</dbReference>
<name>A0AA40D231_9PEZI</name>
<evidence type="ECO:0000256" key="4">
    <source>
        <dbReference type="ARBA" id="ARBA00022807"/>
    </source>
</evidence>
<sequence length="264" mass="30089">MGSTWADSSQEEVTVLITGFAPFKTEFPVNPSWEIASRLPDYLPPLRAKTAARPESDPVLHPVRLLVHPEPVRVNYQTVRTLIPKLWHLDGDSDGDDATKPKPRKIDLAIHIGMAGPRLFYSIERRGHRDGYNMRDVDGEFLGDEERRLEQGKDWVWDGMPSELLTELDMEDVLDRWQRHSPPGSDLRISEDAGRYLCDFIYFSSLAHLYRVGQPRKVVFFHVPSENSEKNFTLGAELVIQLVRSMVESELARKVKAPKGDGDL</sequence>
<reference evidence="5" key="1">
    <citation type="submission" date="2023-06" db="EMBL/GenBank/DDBJ databases">
        <title>Genome-scale phylogeny and comparative genomics of the fungal order Sordariales.</title>
        <authorList>
            <consortium name="Lawrence Berkeley National Laboratory"/>
            <person name="Hensen N."/>
            <person name="Bonometti L."/>
            <person name="Westerberg I."/>
            <person name="Brannstrom I.O."/>
            <person name="Guillou S."/>
            <person name="Cros-Aarteil S."/>
            <person name="Calhoun S."/>
            <person name="Haridas S."/>
            <person name="Kuo A."/>
            <person name="Mondo S."/>
            <person name="Pangilinan J."/>
            <person name="Riley R."/>
            <person name="Labutti K."/>
            <person name="Andreopoulos B."/>
            <person name="Lipzen A."/>
            <person name="Chen C."/>
            <person name="Yanf M."/>
            <person name="Daum C."/>
            <person name="Ng V."/>
            <person name="Clum A."/>
            <person name="Steindorff A."/>
            <person name="Ohm R."/>
            <person name="Martin F."/>
            <person name="Silar P."/>
            <person name="Natvig D."/>
            <person name="Lalanne C."/>
            <person name="Gautier V."/>
            <person name="Ament-Velasquez S.L."/>
            <person name="Kruys A."/>
            <person name="Hutchinson M.I."/>
            <person name="Powell A.J."/>
            <person name="Barry K."/>
            <person name="Miller A.N."/>
            <person name="Grigoriev I.V."/>
            <person name="Debuchy R."/>
            <person name="Gladieux P."/>
            <person name="Thoren M.H."/>
            <person name="Johannesson H."/>
        </authorList>
    </citation>
    <scope>NUCLEOTIDE SEQUENCE</scope>
    <source>
        <strain evidence="5">SMH2532-1</strain>
    </source>
</reference>
<dbReference type="EMBL" id="JAULSV010000001">
    <property type="protein sequence ID" value="KAK0657394.1"/>
    <property type="molecule type" value="Genomic_DNA"/>
</dbReference>
<evidence type="ECO:0000313" key="6">
    <source>
        <dbReference type="Proteomes" id="UP001174936"/>
    </source>
</evidence>
<comment type="caution">
    <text evidence="5">The sequence shown here is derived from an EMBL/GenBank/DDBJ whole genome shotgun (WGS) entry which is preliminary data.</text>
</comment>
<dbReference type="GO" id="GO:0006508">
    <property type="term" value="P:proteolysis"/>
    <property type="evidence" value="ECO:0007669"/>
    <property type="project" value="UniProtKB-KW"/>
</dbReference>
<dbReference type="InterPro" id="IPR016125">
    <property type="entry name" value="Peptidase_C15-like"/>
</dbReference>
<keyword evidence="3" id="KW-0378">Hydrolase</keyword>
<evidence type="ECO:0000256" key="2">
    <source>
        <dbReference type="ARBA" id="ARBA00022670"/>
    </source>
</evidence>
<dbReference type="PANTHER" id="PTHR23402">
    <property type="entry name" value="PROTEASE FAMILY C15 PYROGLUTAMYL-PEPTIDASE I-RELATED"/>
    <property type="match status" value="1"/>
</dbReference>
<evidence type="ECO:0000256" key="1">
    <source>
        <dbReference type="ARBA" id="ARBA00006641"/>
    </source>
</evidence>
<dbReference type="Gene3D" id="3.40.630.20">
    <property type="entry name" value="Peptidase C15, pyroglutamyl peptidase I-like"/>
    <property type="match status" value="1"/>
</dbReference>
<gene>
    <name evidence="5" type="ORF">B0T16DRAFT_401615</name>
</gene>
<dbReference type="Pfam" id="PF01470">
    <property type="entry name" value="Peptidase_C15"/>
    <property type="match status" value="1"/>
</dbReference>
<organism evidence="5 6">
    <name type="scientific">Cercophora newfieldiana</name>
    <dbReference type="NCBI Taxonomy" id="92897"/>
    <lineage>
        <taxon>Eukaryota</taxon>
        <taxon>Fungi</taxon>
        <taxon>Dikarya</taxon>
        <taxon>Ascomycota</taxon>
        <taxon>Pezizomycotina</taxon>
        <taxon>Sordariomycetes</taxon>
        <taxon>Sordariomycetidae</taxon>
        <taxon>Sordariales</taxon>
        <taxon>Lasiosphaeriaceae</taxon>
        <taxon>Cercophora</taxon>
    </lineage>
</organism>
<keyword evidence="6" id="KW-1185">Reference proteome</keyword>
<accession>A0AA40D231</accession>
<evidence type="ECO:0008006" key="7">
    <source>
        <dbReference type="Google" id="ProtNLM"/>
    </source>
</evidence>
<protein>
    <recommendedName>
        <fullName evidence="7">Peptidase C15, pyroglutamyl peptidase I-like protein</fullName>
    </recommendedName>
</protein>
<comment type="similarity">
    <text evidence="1">Belongs to the peptidase C15 family.</text>
</comment>
<keyword evidence="4" id="KW-0788">Thiol protease</keyword>
<dbReference type="SUPFAM" id="SSF53182">
    <property type="entry name" value="Pyrrolidone carboxyl peptidase (pyroglutamate aminopeptidase)"/>
    <property type="match status" value="1"/>
</dbReference>
<evidence type="ECO:0000313" key="5">
    <source>
        <dbReference type="EMBL" id="KAK0657394.1"/>
    </source>
</evidence>
<dbReference type="AlphaFoldDB" id="A0AA40D231"/>
<evidence type="ECO:0000256" key="3">
    <source>
        <dbReference type="ARBA" id="ARBA00022801"/>
    </source>
</evidence>
<dbReference type="GO" id="GO:0008234">
    <property type="term" value="F:cysteine-type peptidase activity"/>
    <property type="evidence" value="ECO:0007669"/>
    <property type="project" value="UniProtKB-KW"/>
</dbReference>
<dbReference type="InterPro" id="IPR036440">
    <property type="entry name" value="Peptidase_C15-like_sf"/>
</dbReference>
<keyword evidence="2" id="KW-0645">Protease</keyword>
<proteinExistence type="inferred from homology"/>
<dbReference type="PANTHER" id="PTHR23402:SF1">
    <property type="entry name" value="PYROGLUTAMYL-PEPTIDASE I"/>
    <property type="match status" value="1"/>
</dbReference>